<feature type="transmembrane region" description="Helical" evidence="1">
    <location>
        <begin position="32"/>
        <end position="49"/>
    </location>
</feature>
<evidence type="ECO:0000313" key="2">
    <source>
        <dbReference type="EMBL" id="MCZ3367232.1"/>
    </source>
</evidence>
<dbReference type="AlphaFoldDB" id="A0A9E5DN99"/>
<evidence type="ECO:0000256" key="1">
    <source>
        <dbReference type="SAM" id="Phobius"/>
    </source>
</evidence>
<evidence type="ECO:0000313" key="3">
    <source>
        <dbReference type="EMBL" id="MCZ3373620.1"/>
    </source>
</evidence>
<dbReference type="RefSeq" id="WP_245611231.1">
    <property type="nucleotide sequence ID" value="NZ_JAPVER010000020.1"/>
</dbReference>
<dbReference type="EMBL" id="JAPVES010000030">
    <property type="protein sequence ID" value="MCZ3373620.1"/>
    <property type="molecule type" value="Genomic_DNA"/>
</dbReference>
<proteinExistence type="predicted"/>
<dbReference type="Proteomes" id="UP001068021">
    <property type="component" value="Unassembled WGS sequence"/>
</dbReference>
<accession>A0A9E5DN99</accession>
<reference evidence="3" key="1">
    <citation type="submission" date="2022-12" db="EMBL/GenBank/DDBJ databases">
        <title>Reclassification of two methanogenic archaea species isolated from the Kolyma lowland permafrost.</title>
        <authorList>
            <person name="Trubitsyn V.E."/>
            <person name="Rivkina E.M."/>
            <person name="Shcherbakova V.A."/>
        </authorList>
    </citation>
    <scope>NUCLEOTIDE SEQUENCE</scope>
    <source>
        <strain evidence="2">M2</strain>
        <strain evidence="3">MK4</strain>
    </source>
</reference>
<evidence type="ECO:0000313" key="4">
    <source>
        <dbReference type="Proteomes" id="UP001068021"/>
    </source>
</evidence>
<gene>
    <name evidence="3" type="ORF">O3H35_13305</name>
    <name evidence="2" type="ORF">O3H54_15185</name>
</gene>
<organism evidence="3">
    <name type="scientific">Methanobacterium veterum</name>
    <dbReference type="NCBI Taxonomy" id="408577"/>
    <lineage>
        <taxon>Archaea</taxon>
        <taxon>Methanobacteriati</taxon>
        <taxon>Methanobacteriota</taxon>
        <taxon>Methanomada group</taxon>
        <taxon>Methanobacteria</taxon>
        <taxon>Methanobacteriales</taxon>
        <taxon>Methanobacteriaceae</taxon>
        <taxon>Methanobacterium</taxon>
    </lineage>
</organism>
<keyword evidence="4" id="KW-1185">Reference proteome</keyword>
<feature type="transmembrane region" description="Helical" evidence="1">
    <location>
        <begin position="61"/>
        <end position="82"/>
    </location>
</feature>
<dbReference type="Proteomes" id="UP001074446">
    <property type="component" value="Unassembled WGS sequence"/>
</dbReference>
<keyword evidence="1" id="KW-0472">Membrane</keyword>
<sequence>MMKEQDTLFLMALVGVGAIIMSALAVFKQWVIVAPLTIAVVFLAFFLLYQNRHKFAHLAESLEKGAFIIALIAFIVSFIYLYRPA</sequence>
<name>A0A9E5DN99_9EURY</name>
<comment type="caution">
    <text evidence="3">The sequence shown here is derived from an EMBL/GenBank/DDBJ whole genome shotgun (WGS) entry which is preliminary data.</text>
</comment>
<keyword evidence="1" id="KW-0812">Transmembrane</keyword>
<feature type="transmembrane region" description="Helical" evidence="1">
    <location>
        <begin position="7"/>
        <end position="26"/>
    </location>
</feature>
<protein>
    <submittedName>
        <fullName evidence="3">Hydrogenase</fullName>
    </submittedName>
</protein>
<keyword evidence="1" id="KW-1133">Transmembrane helix</keyword>
<dbReference type="EMBL" id="JAPVER010000020">
    <property type="protein sequence ID" value="MCZ3367232.1"/>
    <property type="molecule type" value="Genomic_DNA"/>
</dbReference>